<feature type="region of interest" description="Disordered" evidence="1">
    <location>
        <begin position="1"/>
        <end position="30"/>
    </location>
</feature>
<accession>A0A0F9HAI7</accession>
<proteinExistence type="predicted"/>
<name>A0A0F9HAI7_9ZZZZ</name>
<comment type="caution">
    <text evidence="2">The sequence shown here is derived from an EMBL/GenBank/DDBJ whole genome shotgun (WGS) entry which is preliminary data.</text>
</comment>
<dbReference type="AlphaFoldDB" id="A0A0F9HAI7"/>
<organism evidence="2">
    <name type="scientific">marine sediment metagenome</name>
    <dbReference type="NCBI Taxonomy" id="412755"/>
    <lineage>
        <taxon>unclassified sequences</taxon>
        <taxon>metagenomes</taxon>
        <taxon>ecological metagenomes</taxon>
    </lineage>
</organism>
<sequence>MNNSEQKGKEKKMCSCGFPQSSPVPHKHDWSEREKAIFEYGKKQRLEDLVHTAKVFQQNETKKDAQRIIKHVQMEAKKMPKGFSGC</sequence>
<evidence type="ECO:0000313" key="2">
    <source>
        <dbReference type="EMBL" id="KKM08060.1"/>
    </source>
</evidence>
<dbReference type="EMBL" id="LAZR01015635">
    <property type="protein sequence ID" value="KKM08060.1"/>
    <property type="molecule type" value="Genomic_DNA"/>
</dbReference>
<reference evidence="2" key="1">
    <citation type="journal article" date="2015" name="Nature">
        <title>Complex archaea that bridge the gap between prokaryotes and eukaryotes.</title>
        <authorList>
            <person name="Spang A."/>
            <person name="Saw J.H."/>
            <person name="Jorgensen S.L."/>
            <person name="Zaremba-Niedzwiedzka K."/>
            <person name="Martijn J."/>
            <person name="Lind A.E."/>
            <person name="van Eijk R."/>
            <person name="Schleper C."/>
            <person name="Guy L."/>
            <person name="Ettema T.J."/>
        </authorList>
    </citation>
    <scope>NUCLEOTIDE SEQUENCE</scope>
</reference>
<gene>
    <name evidence="2" type="ORF">LCGC14_1727700</name>
</gene>
<feature type="compositionally biased region" description="Basic and acidic residues" evidence="1">
    <location>
        <begin position="1"/>
        <end position="13"/>
    </location>
</feature>
<evidence type="ECO:0000256" key="1">
    <source>
        <dbReference type="SAM" id="MobiDB-lite"/>
    </source>
</evidence>
<feature type="non-terminal residue" evidence="2">
    <location>
        <position position="86"/>
    </location>
</feature>
<protein>
    <submittedName>
        <fullName evidence="2">Uncharacterized protein</fullName>
    </submittedName>
</protein>